<evidence type="ECO:0000256" key="1">
    <source>
        <dbReference type="ARBA" id="ARBA00022679"/>
    </source>
</evidence>
<organism evidence="4 5">
    <name type="scientific">Draconibacterium aestuarii</name>
    <dbReference type="NCBI Taxonomy" id="2998507"/>
    <lineage>
        <taxon>Bacteria</taxon>
        <taxon>Pseudomonadati</taxon>
        <taxon>Bacteroidota</taxon>
        <taxon>Bacteroidia</taxon>
        <taxon>Marinilabiliales</taxon>
        <taxon>Prolixibacteraceae</taxon>
        <taxon>Draconibacterium</taxon>
    </lineage>
</organism>
<protein>
    <submittedName>
        <fullName evidence="4">Nucleotidyltransferase family protein</fullName>
    </submittedName>
</protein>
<dbReference type="EMBL" id="JAPOHD010000058">
    <property type="protein sequence ID" value="MCY1722494.1"/>
    <property type="molecule type" value="Genomic_DNA"/>
</dbReference>
<evidence type="ECO:0000313" key="4">
    <source>
        <dbReference type="EMBL" id="MCY1722494.1"/>
    </source>
</evidence>
<keyword evidence="2" id="KW-0548">Nucleotidyltransferase</keyword>
<sequence length="239" mass="26916">MKAMLFAAGLGTRLQNETASKPKALVEIGGKTLLQRAIEKLKAEGVEEIVVNVHHFSKLVIDFIESKDWGIPVHISDESDKLLETGGGLKKAVPFFTGNSPVLIYNVDILSNLNLKVLKEEHLKSGALATVVVRQRKTERYFKFDQNKNLVGWLNKKTGETIISVPDNFEEAVEMAFSGIHIIQPELFQFMPEEDRFSIVQVYLELAKTKKIKGYFDNSDLWIDVGKPAKLAEARELFK</sequence>
<dbReference type="GO" id="GO:0016779">
    <property type="term" value="F:nucleotidyltransferase activity"/>
    <property type="evidence" value="ECO:0007669"/>
    <property type="project" value="UniProtKB-KW"/>
</dbReference>
<keyword evidence="1" id="KW-0808">Transferase</keyword>
<proteinExistence type="predicted"/>
<dbReference type="CDD" id="cd06422">
    <property type="entry name" value="NTP_transferase_like_1"/>
    <property type="match status" value="1"/>
</dbReference>
<comment type="caution">
    <text evidence="4">The sequence shown here is derived from an EMBL/GenBank/DDBJ whole genome shotgun (WGS) entry which is preliminary data.</text>
</comment>
<gene>
    <name evidence="4" type="ORF">OU798_19245</name>
</gene>
<dbReference type="Proteomes" id="UP001145087">
    <property type="component" value="Unassembled WGS sequence"/>
</dbReference>
<accession>A0A9X3F8G4</accession>
<dbReference type="Pfam" id="PF00483">
    <property type="entry name" value="NTP_transferase"/>
    <property type="match status" value="1"/>
</dbReference>
<dbReference type="PANTHER" id="PTHR43584:SF8">
    <property type="entry name" value="N-ACETYLMURAMATE ALPHA-1-PHOSPHATE URIDYLYLTRANSFERASE"/>
    <property type="match status" value="1"/>
</dbReference>
<evidence type="ECO:0000259" key="3">
    <source>
        <dbReference type="Pfam" id="PF00483"/>
    </source>
</evidence>
<name>A0A9X3F8G4_9BACT</name>
<evidence type="ECO:0000256" key="2">
    <source>
        <dbReference type="ARBA" id="ARBA00022695"/>
    </source>
</evidence>
<dbReference type="InterPro" id="IPR005835">
    <property type="entry name" value="NTP_transferase_dom"/>
</dbReference>
<feature type="domain" description="Nucleotidyl transferase" evidence="3">
    <location>
        <begin position="2"/>
        <end position="236"/>
    </location>
</feature>
<keyword evidence="5" id="KW-1185">Reference proteome</keyword>
<dbReference type="InterPro" id="IPR029044">
    <property type="entry name" value="Nucleotide-diphossugar_trans"/>
</dbReference>
<evidence type="ECO:0000313" key="5">
    <source>
        <dbReference type="Proteomes" id="UP001145087"/>
    </source>
</evidence>
<dbReference type="InterPro" id="IPR050065">
    <property type="entry name" value="GlmU-like"/>
</dbReference>
<reference evidence="4" key="1">
    <citation type="submission" date="2022-11" db="EMBL/GenBank/DDBJ databases">
        <title>Marilongibacter aestuarii gen. nov., sp. nov., isolated from tidal flat sediment.</title>
        <authorList>
            <person name="Jiayan W."/>
        </authorList>
    </citation>
    <scope>NUCLEOTIDE SEQUENCE</scope>
    <source>
        <strain evidence="4">Z1-6</strain>
    </source>
</reference>
<dbReference type="SUPFAM" id="SSF53448">
    <property type="entry name" value="Nucleotide-diphospho-sugar transferases"/>
    <property type="match status" value="1"/>
</dbReference>
<dbReference type="RefSeq" id="WP_343334820.1">
    <property type="nucleotide sequence ID" value="NZ_JAPOHD010000058.1"/>
</dbReference>
<dbReference type="PANTHER" id="PTHR43584">
    <property type="entry name" value="NUCLEOTIDYL TRANSFERASE"/>
    <property type="match status" value="1"/>
</dbReference>
<dbReference type="AlphaFoldDB" id="A0A9X3F8G4"/>
<dbReference type="Gene3D" id="3.90.550.10">
    <property type="entry name" value="Spore Coat Polysaccharide Biosynthesis Protein SpsA, Chain A"/>
    <property type="match status" value="1"/>
</dbReference>